<protein>
    <submittedName>
        <fullName evidence="10">Sugar ABC transporter permease</fullName>
    </submittedName>
</protein>
<feature type="transmembrane region" description="Helical" evidence="7">
    <location>
        <begin position="215"/>
        <end position="237"/>
    </location>
</feature>
<dbReference type="PROSITE" id="PS50928">
    <property type="entry name" value="ABC_TM1"/>
    <property type="match status" value="1"/>
</dbReference>
<feature type="transmembrane region" description="Helical" evidence="7">
    <location>
        <begin position="102"/>
        <end position="128"/>
    </location>
</feature>
<dbReference type="InterPro" id="IPR000515">
    <property type="entry name" value="MetI-like"/>
</dbReference>
<dbReference type="Pfam" id="PF00528">
    <property type="entry name" value="BPD_transp_1"/>
    <property type="match status" value="1"/>
</dbReference>
<evidence type="ECO:0000256" key="4">
    <source>
        <dbReference type="ARBA" id="ARBA00022692"/>
    </source>
</evidence>
<gene>
    <name evidence="10" type="ORF">Pen02_78010</name>
</gene>
<comment type="similarity">
    <text evidence="7">Belongs to the binding-protein-dependent transport system permease family.</text>
</comment>
<dbReference type="SUPFAM" id="SSF161098">
    <property type="entry name" value="MetI-like"/>
    <property type="match status" value="1"/>
</dbReference>
<keyword evidence="5 7" id="KW-1133">Transmembrane helix</keyword>
<dbReference type="PANTHER" id="PTHR43744:SF12">
    <property type="entry name" value="ABC TRANSPORTER PERMEASE PROTEIN MG189-RELATED"/>
    <property type="match status" value="1"/>
</dbReference>
<feature type="transmembrane region" description="Helical" evidence="7">
    <location>
        <begin position="276"/>
        <end position="297"/>
    </location>
</feature>
<keyword evidence="3" id="KW-1003">Cell membrane</keyword>
<evidence type="ECO:0000256" key="6">
    <source>
        <dbReference type="ARBA" id="ARBA00023136"/>
    </source>
</evidence>
<proteinExistence type="inferred from homology"/>
<dbReference type="Proteomes" id="UP000646749">
    <property type="component" value="Unassembled WGS sequence"/>
</dbReference>
<organism evidence="10 11">
    <name type="scientific">Plantactinospora endophytica</name>
    <dbReference type="NCBI Taxonomy" id="673535"/>
    <lineage>
        <taxon>Bacteria</taxon>
        <taxon>Bacillati</taxon>
        <taxon>Actinomycetota</taxon>
        <taxon>Actinomycetes</taxon>
        <taxon>Micromonosporales</taxon>
        <taxon>Micromonosporaceae</taxon>
        <taxon>Plantactinospora</taxon>
    </lineage>
</organism>
<comment type="caution">
    <text evidence="10">The sequence shown here is derived from an EMBL/GenBank/DDBJ whole genome shotgun (WGS) entry which is preliminary data.</text>
</comment>
<evidence type="ECO:0000313" key="10">
    <source>
        <dbReference type="EMBL" id="GIG92865.1"/>
    </source>
</evidence>
<reference evidence="10 11" key="1">
    <citation type="submission" date="2021-01" db="EMBL/GenBank/DDBJ databases">
        <title>Whole genome shotgun sequence of Plantactinospora endophytica NBRC 110450.</title>
        <authorList>
            <person name="Komaki H."/>
            <person name="Tamura T."/>
        </authorList>
    </citation>
    <scope>NUCLEOTIDE SEQUENCE [LARGE SCALE GENOMIC DNA]</scope>
    <source>
        <strain evidence="10 11">NBRC 110450</strain>
    </source>
</reference>
<feature type="region of interest" description="Disordered" evidence="8">
    <location>
        <begin position="1"/>
        <end position="30"/>
    </location>
</feature>
<keyword evidence="4 7" id="KW-0812">Transmembrane</keyword>
<evidence type="ECO:0000256" key="3">
    <source>
        <dbReference type="ARBA" id="ARBA00022475"/>
    </source>
</evidence>
<dbReference type="InterPro" id="IPR035906">
    <property type="entry name" value="MetI-like_sf"/>
</dbReference>
<dbReference type="EMBL" id="BONW01000048">
    <property type="protein sequence ID" value="GIG92865.1"/>
    <property type="molecule type" value="Genomic_DNA"/>
</dbReference>
<feature type="transmembrane region" description="Helical" evidence="7">
    <location>
        <begin position="40"/>
        <end position="62"/>
    </location>
</feature>
<evidence type="ECO:0000256" key="1">
    <source>
        <dbReference type="ARBA" id="ARBA00004651"/>
    </source>
</evidence>
<feature type="transmembrane region" description="Helical" evidence="7">
    <location>
        <begin position="140"/>
        <end position="162"/>
    </location>
</feature>
<keyword evidence="2 7" id="KW-0813">Transport</keyword>
<dbReference type="Gene3D" id="1.10.3720.10">
    <property type="entry name" value="MetI-like"/>
    <property type="match status" value="1"/>
</dbReference>
<feature type="domain" description="ABC transmembrane type-1" evidence="9">
    <location>
        <begin position="103"/>
        <end position="297"/>
    </location>
</feature>
<dbReference type="PANTHER" id="PTHR43744">
    <property type="entry name" value="ABC TRANSPORTER PERMEASE PROTEIN MG189-RELATED-RELATED"/>
    <property type="match status" value="1"/>
</dbReference>
<sequence>MGPQMTTQTERPRTGPGERGPAAGTGRKARARRVKSEVRLLSSLGHVALVVWAVIVIVPILWTFLASFKNTPEIFSSPWTLPAELRWENWGRAWTQARVGRFFVNSVIVVSCGVFGTMLLGSMAAYVLARYKFVGNRVIYYLFVSGLAFPVFLALVPLFFVVDNLGLLNSHTGLVLVYIAYSLPFTVFFLAAFFKTLPTSVAEAGMIDGCSHTRLFFQVMLPMAKPGLISVGIFNIIGQWSQYQLPLVLLSNAEDKWVLTQGIADISVNAGYEADWSGLFAALTMAILPMILVYAIFQRQIQSGLTAGAVK</sequence>
<evidence type="ECO:0000313" key="11">
    <source>
        <dbReference type="Proteomes" id="UP000646749"/>
    </source>
</evidence>
<accession>A0ABQ4EDS3</accession>
<comment type="subcellular location">
    <subcellularLocation>
        <location evidence="1 7">Cell membrane</location>
        <topology evidence="1 7">Multi-pass membrane protein</topology>
    </subcellularLocation>
</comment>
<evidence type="ECO:0000256" key="2">
    <source>
        <dbReference type="ARBA" id="ARBA00022448"/>
    </source>
</evidence>
<evidence type="ECO:0000256" key="5">
    <source>
        <dbReference type="ARBA" id="ARBA00022989"/>
    </source>
</evidence>
<dbReference type="CDD" id="cd06261">
    <property type="entry name" value="TM_PBP2"/>
    <property type="match status" value="1"/>
</dbReference>
<name>A0ABQ4EDS3_9ACTN</name>
<evidence type="ECO:0000256" key="7">
    <source>
        <dbReference type="RuleBase" id="RU363032"/>
    </source>
</evidence>
<feature type="transmembrane region" description="Helical" evidence="7">
    <location>
        <begin position="174"/>
        <end position="194"/>
    </location>
</feature>
<evidence type="ECO:0000256" key="8">
    <source>
        <dbReference type="SAM" id="MobiDB-lite"/>
    </source>
</evidence>
<evidence type="ECO:0000259" key="9">
    <source>
        <dbReference type="PROSITE" id="PS50928"/>
    </source>
</evidence>
<keyword evidence="6 7" id="KW-0472">Membrane</keyword>
<keyword evidence="11" id="KW-1185">Reference proteome</keyword>